<keyword evidence="1" id="KW-0614">Plasmid</keyword>
<geneLocation type="plasmid" evidence="1 2">
    <name>pQ20D70P-cfr-optrA</name>
</geneLocation>
<proteinExistence type="predicted"/>
<dbReference type="Proteomes" id="UP000640299">
    <property type="component" value="Plasmid pQ20D70P-cfr-optrA"/>
</dbReference>
<reference evidence="1" key="1">
    <citation type="submission" date="2021-02" db="EMBL/GenBank/DDBJ databases">
        <title>cfr and optrA-positive Staphylococcus spp.</title>
        <authorList>
            <person name="Chen L."/>
        </authorList>
    </citation>
    <scope>NUCLEOTIDE SEQUENCE</scope>
    <source>
        <strain evidence="1">GDQ20D70P</strain>
        <plasmid evidence="1">pQ20D70P-cfr-optrA</plasmid>
    </source>
</reference>
<evidence type="ECO:0000313" key="2">
    <source>
        <dbReference type="Proteomes" id="UP000640299"/>
    </source>
</evidence>
<sequence length="151" mass="17991">MNNEIESVYVDVEDILSTPDEIENPVIEYRRTYSTASEVTRIEGKVVSRYTNRKTGREYYVFFNTEHGKYMRSRVENIKHHPTLDAIKPPKKLKYRYYLIMNVFYQTHILIDWIVDFSKQNYLVHISTTDEYSLIKKSSINKVIREEIAGL</sequence>
<accession>A0AB37HQ04</accession>
<name>A0AB37HQ04_MAMSC</name>
<gene>
    <name evidence="1" type="ORF">JRU67_14920</name>
</gene>
<dbReference type="AlphaFoldDB" id="A0AB37HQ04"/>
<protein>
    <submittedName>
        <fullName evidence="1">Uncharacterized protein</fullName>
    </submittedName>
</protein>
<organism evidence="1 2">
    <name type="scientific">Mammaliicoccus sciuri</name>
    <name type="common">Staphylococcus sciuri</name>
    <dbReference type="NCBI Taxonomy" id="1296"/>
    <lineage>
        <taxon>Bacteria</taxon>
        <taxon>Bacillati</taxon>
        <taxon>Bacillota</taxon>
        <taxon>Bacilli</taxon>
        <taxon>Bacillales</taxon>
        <taxon>Staphylococcaceae</taxon>
        <taxon>Mammaliicoccus</taxon>
    </lineage>
</organism>
<dbReference type="RefSeq" id="WP_129407017.1">
    <property type="nucleotide sequence ID" value="NZ_CP069390.1"/>
</dbReference>
<evidence type="ECO:0000313" key="1">
    <source>
        <dbReference type="EMBL" id="QRN92762.1"/>
    </source>
</evidence>
<dbReference type="EMBL" id="CP069390">
    <property type="protein sequence ID" value="QRN92762.1"/>
    <property type="molecule type" value="Genomic_DNA"/>
</dbReference>